<dbReference type="Proteomes" id="UP000321947">
    <property type="component" value="Unassembled WGS sequence"/>
</dbReference>
<dbReference type="GO" id="GO:0019563">
    <property type="term" value="P:glycerol catabolic process"/>
    <property type="evidence" value="ECO:0007669"/>
    <property type="project" value="TreeGrafter"/>
</dbReference>
<accession>A0A5D3BI91</accession>
<name>A0A5D3BI91_CUCMM</name>
<dbReference type="InterPro" id="IPR004006">
    <property type="entry name" value="DhaK_dom"/>
</dbReference>
<evidence type="ECO:0000313" key="3">
    <source>
        <dbReference type="Proteomes" id="UP000321947"/>
    </source>
</evidence>
<dbReference type="EMBL" id="SSTD01017768">
    <property type="protein sequence ID" value="TYJ98837.1"/>
    <property type="molecule type" value="Genomic_DNA"/>
</dbReference>
<dbReference type="SUPFAM" id="SSF82549">
    <property type="entry name" value="DAK1/DegV-like"/>
    <property type="match status" value="1"/>
</dbReference>
<reference evidence="2 3" key="1">
    <citation type="submission" date="2019-08" db="EMBL/GenBank/DDBJ databases">
        <title>Draft genome sequences of two oriental melons (Cucumis melo L. var makuwa).</title>
        <authorList>
            <person name="Kwon S.-Y."/>
        </authorList>
    </citation>
    <scope>NUCLEOTIDE SEQUENCE [LARGE SCALE GENOMIC DNA]</scope>
    <source>
        <strain evidence="3">cv. Chang Bougi</strain>
        <tissue evidence="2">Leaf</tissue>
    </source>
</reference>
<dbReference type="InterPro" id="IPR050861">
    <property type="entry name" value="Dihydroxyacetone_Kinase"/>
</dbReference>
<feature type="domain" description="DhaK" evidence="1">
    <location>
        <begin position="1"/>
        <end position="202"/>
    </location>
</feature>
<gene>
    <name evidence="2" type="ORF">E5676_scaffold248G00280</name>
</gene>
<keyword evidence="2" id="KW-0808">Transferase</keyword>
<dbReference type="Gene3D" id="3.30.1180.20">
    <property type="entry name" value="Dihydroxyacetone kinase, domain 2"/>
    <property type="match status" value="1"/>
</dbReference>
<dbReference type="GO" id="GO:0005829">
    <property type="term" value="C:cytosol"/>
    <property type="evidence" value="ECO:0007669"/>
    <property type="project" value="TreeGrafter"/>
</dbReference>
<evidence type="ECO:0000259" key="1">
    <source>
        <dbReference type="PROSITE" id="PS51481"/>
    </source>
</evidence>
<dbReference type="GO" id="GO:0004371">
    <property type="term" value="F:glycerone kinase activity"/>
    <property type="evidence" value="ECO:0007669"/>
    <property type="project" value="InterPro"/>
</dbReference>
<sequence length="308" mass="33964">MLHSSQQIQNGPSMSEALHGKPTYFLSGKVAGAAAAAGLSLLDVATEAKHAAEMIGTMGVALSVCTLPGQVTSDRLGPGKMELGLGIHGEPGAAVADLQPVDVIVSHVLKQILSPLGFSADLSVNSQNTTWRISVDNHFRKFRDIDKGRLRISKFQAKSGWILSCDHWPYSGGLFNIRVCLGKDQQGKWQTWGNFHLKIERWDNLKHSWPLVQKGYGGWLKIKNLPLDYWCRSTLEVIGDHFRGLTDIAFETLNLTNVSEARIQVKKNLCGFVPSTIEITDLKCRNIYLHFGDFEFLNPTGPSKVPSL</sequence>
<protein>
    <submittedName>
        <fullName evidence="2">Putative 3,4-dihydroxy-2-butanone kinase isoform X5</fullName>
    </submittedName>
</protein>
<organism evidence="2 3">
    <name type="scientific">Cucumis melo var. makuwa</name>
    <name type="common">Oriental melon</name>
    <dbReference type="NCBI Taxonomy" id="1194695"/>
    <lineage>
        <taxon>Eukaryota</taxon>
        <taxon>Viridiplantae</taxon>
        <taxon>Streptophyta</taxon>
        <taxon>Embryophyta</taxon>
        <taxon>Tracheophyta</taxon>
        <taxon>Spermatophyta</taxon>
        <taxon>Magnoliopsida</taxon>
        <taxon>eudicotyledons</taxon>
        <taxon>Gunneridae</taxon>
        <taxon>Pentapetalae</taxon>
        <taxon>rosids</taxon>
        <taxon>fabids</taxon>
        <taxon>Cucurbitales</taxon>
        <taxon>Cucurbitaceae</taxon>
        <taxon>Benincaseae</taxon>
        <taxon>Cucumis</taxon>
    </lineage>
</organism>
<dbReference type="PANTHER" id="PTHR28629:SF4">
    <property type="entry name" value="TRIOKINASE_FMN CYCLASE"/>
    <property type="match status" value="1"/>
</dbReference>
<dbReference type="PROSITE" id="PS51481">
    <property type="entry name" value="DHAK"/>
    <property type="match status" value="1"/>
</dbReference>
<keyword evidence="2" id="KW-0418">Kinase</keyword>
<dbReference type="Pfam" id="PF02733">
    <property type="entry name" value="Dak1"/>
    <property type="match status" value="1"/>
</dbReference>
<dbReference type="AlphaFoldDB" id="A0A5D3BI91"/>
<proteinExistence type="predicted"/>
<dbReference type="PANTHER" id="PTHR28629">
    <property type="entry name" value="TRIOKINASE/FMN CYCLASE"/>
    <property type="match status" value="1"/>
</dbReference>
<comment type="caution">
    <text evidence="2">The sequence shown here is derived from an EMBL/GenBank/DDBJ whole genome shotgun (WGS) entry which is preliminary data.</text>
</comment>
<evidence type="ECO:0000313" key="2">
    <source>
        <dbReference type="EMBL" id="TYJ98837.1"/>
    </source>
</evidence>